<name>A0ABW0CZF7_STRCD</name>
<gene>
    <name evidence="1" type="ORF">ACFPQ9_42315</name>
</gene>
<dbReference type="InterPro" id="IPR046200">
    <property type="entry name" value="DUF6233"/>
</dbReference>
<sequence length="42" mass="4745">MVGHRAGKGRRPVDVEEARRLLTSCLPACTRCRPDRHLGMLE</sequence>
<comment type="caution">
    <text evidence="1">The sequence shown here is derived from an EMBL/GenBank/DDBJ whole genome shotgun (WGS) entry which is preliminary data.</text>
</comment>
<proteinExistence type="predicted"/>
<dbReference type="EMBL" id="JBHSKM010000049">
    <property type="protein sequence ID" value="MFC5220462.1"/>
    <property type="molecule type" value="Genomic_DNA"/>
</dbReference>
<dbReference type="Proteomes" id="UP001596263">
    <property type="component" value="Unassembled WGS sequence"/>
</dbReference>
<accession>A0ABW0CZF7</accession>
<dbReference type="RefSeq" id="WP_380865251.1">
    <property type="nucleotide sequence ID" value="NZ_JBHSKM010000049.1"/>
</dbReference>
<evidence type="ECO:0000313" key="2">
    <source>
        <dbReference type="Proteomes" id="UP001596263"/>
    </source>
</evidence>
<dbReference type="Pfam" id="PF19746">
    <property type="entry name" value="DUF6233"/>
    <property type="match status" value="1"/>
</dbReference>
<protein>
    <submittedName>
        <fullName evidence="1">DUF6233 domain-containing protein</fullName>
    </submittedName>
</protein>
<evidence type="ECO:0000313" key="1">
    <source>
        <dbReference type="EMBL" id="MFC5220462.1"/>
    </source>
</evidence>
<keyword evidence="2" id="KW-1185">Reference proteome</keyword>
<reference evidence="2" key="1">
    <citation type="journal article" date="2019" name="Int. J. Syst. Evol. Microbiol.">
        <title>The Global Catalogue of Microorganisms (GCM) 10K type strain sequencing project: providing services to taxonomists for standard genome sequencing and annotation.</title>
        <authorList>
            <consortium name="The Broad Institute Genomics Platform"/>
            <consortium name="The Broad Institute Genome Sequencing Center for Infectious Disease"/>
            <person name="Wu L."/>
            <person name="Ma J."/>
        </authorList>
    </citation>
    <scope>NUCLEOTIDE SEQUENCE [LARGE SCALE GENOMIC DNA]</scope>
    <source>
        <strain evidence="2">KCTC 42586</strain>
    </source>
</reference>
<organism evidence="1 2">
    <name type="scientific">Streptomyces coerulescens</name>
    <dbReference type="NCBI Taxonomy" id="29304"/>
    <lineage>
        <taxon>Bacteria</taxon>
        <taxon>Bacillati</taxon>
        <taxon>Actinomycetota</taxon>
        <taxon>Actinomycetes</taxon>
        <taxon>Kitasatosporales</taxon>
        <taxon>Streptomycetaceae</taxon>
        <taxon>Streptomyces</taxon>
    </lineage>
</organism>